<sequence length="441" mass="48274">MAVFKYKALARDGKVETGQITADDRPSALKILKKRGLQPVNLTAQAAGATATATTEKSTPAKSKTKKAPAPAKASKAAASSTKKEEEKTLEAGEKVKLKKAEIILFTEELSEMLRAGLQLEPALKSMENREELGNLKLVSQGVRQLVRDGSNFSVALRKVSDSFGPLYCNLAAAGEASGALDTILERQAHYLKTLSELQSKVVMALIYPAFLVVAGISVSIIFMTKLIPQLTKLIVSTPGGEIPTGAKIMMAASDFFQQWWMIILGVVVTVLIIFKAWKDAPANRLTWDETKLKIPLIGKVIESRFYVQFLETLANLVGNGLPLLRALELTRDATMNLYIRSHMDEVIEMVGDGRTFSRSLLKTGMFPPLLIDMVVVGEKTGKLDHALRRAAERFDSELGKSLQRIMALIMPIVLIMMAGMIGMMAYLMVTAIFQTISNLQ</sequence>
<dbReference type="EMBL" id="JAENIM010000009">
    <property type="protein sequence ID" value="MBK1789955.1"/>
    <property type="molecule type" value="Genomic_DNA"/>
</dbReference>
<dbReference type="AlphaFoldDB" id="A0A8J7SJ46"/>
<dbReference type="GO" id="GO:0015628">
    <property type="term" value="P:protein secretion by the type II secretion system"/>
    <property type="evidence" value="ECO:0007669"/>
    <property type="project" value="TreeGrafter"/>
</dbReference>
<keyword evidence="5 8" id="KW-1133">Transmembrane helix</keyword>
<keyword evidence="3" id="KW-1003">Cell membrane</keyword>
<feature type="transmembrane region" description="Helical" evidence="8">
    <location>
        <begin position="409"/>
        <end position="434"/>
    </location>
</feature>
<keyword evidence="11" id="KW-1185">Reference proteome</keyword>
<dbReference type="InterPro" id="IPR003004">
    <property type="entry name" value="GspF/PilC"/>
</dbReference>
<feature type="compositionally biased region" description="Basic and acidic residues" evidence="7">
    <location>
        <begin position="82"/>
        <end position="91"/>
    </location>
</feature>
<feature type="transmembrane region" description="Helical" evidence="8">
    <location>
        <begin position="260"/>
        <end position="278"/>
    </location>
</feature>
<evidence type="ECO:0000256" key="6">
    <source>
        <dbReference type="ARBA" id="ARBA00023136"/>
    </source>
</evidence>
<evidence type="ECO:0000259" key="9">
    <source>
        <dbReference type="Pfam" id="PF00482"/>
    </source>
</evidence>
<reference evidence="10" key="1">
    <citation type="submission" date="2021-01" db="EMBL/GenBank/DDBJ databases">
        <title>Modified the classification status of verrucomicrobia.</title>
        <authorList>
            <person name="Feng X."/>
        </authorList>
    </citation>
    <scope>NUCLEOTIDE SEQUENCE</scope>
    <source>
        <strain evidence="10">_KCTC 22039</strain>
    </source>
</reference>
<dbReference type="PRINTS" id="PR00812">
    <property type="entry name" value="BCTERIALGSPF"/>
</dbReference>
<dbReference type="Gene3D" id="1.20.81.30">
    <property type="entry name" value="Type II secretion system (T2SS), domain F"/>
    <property type="match status" value="2"/>
</dbReference>
<evidence type="ECO:0000256" key="8">
    <source>
        <dbReference type="SAM" id="Phobius"/>
    </source>
</evidence>
<dbReference type="Proteomes" id="UP000624703">
    <property type="component" value="Unassembled WGS sequence"/>
</dbReference>
<comment type="caution">
    <text evidence="10">The sequence shown here is derived from an EMBL/GenBank/DDBJ whole genome shotgun (WGS) entry which is preliminary data.</text>
</comment>
<dbReference type="Pfam" id="PF00482">
    <property type="entry name" value="T2SSF"/>
    <property type="match status" value="2"/>
</dbReference>
<evidence type="ECO:0000256" key="3">
    <source>
        <dbReference type="ARBA" id="ARBA00022475"/>
    </source>
</evidence>
<proteinExistence type="inferred from homology"/>
<name>A0A8J7SJ46_9BACT</name>
<feature type="domain" description="Type II secretion system protein GspF" evidence="9">
    <location>
        <begin position="310"/>
        <end position="431"/>
    </location>
</feature>
<feature type="transmembrane region" description="Helical" evidence="8">
    <location>
        <begin position="202"/>
        <end position="224"/>
    </location>
</feature>
<dbReference type="PANTHER" id="PTHR30012">
    <property type="entry name" value="GENERAL SECRETION PATHWAY PROTEIN"/>
    <property type="match status" value="1"/>
</dbReference>
<dbReference type="PANTHER" id="PTHR30012:SF0">
    <property type="entry name" value="TYPE II SECRETION SYSTEM PROTEIN F-RELATED"/>
    <property type="match status" value="1"/>
</dbReference>
<comment type="similarity">
    <text evidence="2">Belongs to the GSP F family.</text>
</comment>
<comment type="subcellular location">
    <subcellularLocation>
        <location evidence="1">Cell membrane</location>
        <topology evidence="1">Multi-pass membrane protein</topology>
    </subcellularLocation>
</comment>
<dbReference type="InterPro" id="IPR042094">
    <property type="entry name" value="T2SS_GspF_sf"/>
</dbReference>
<organism evidence="10 11">
    <name type="scientific">Persicirhabdus sediminis</name>
    <dbReference type="NCBI Taxonomy" id="454144"/>
    <lineage>
        <taxon>Bacteria</taxon>
        <taxon>Pseudomonadati</taxon>
        <taxon>Verrucomicrobiota</taxon>
        <taxon>Verrucomicrobiia</taxon>
        <taxon>Verrucomicrobiales</taxon>
        <taxon>Verrucomicrobiaceae</taxon>
        <taxon>Persicirhabdus</taxon>
    </lineage>
</organism>
<evidence type="ECO:0000313" key="10">
    <source>
        <dbReference type="EMBL" id="MBK1789955.1"/>
    </source>
</evidence>
<evidence type="ECO:0000256" key="5">
    <source>
        <dbReference type="ARBA" id="ARBA00022989"/>
    </source>
</evidence>
<dbReference type="GO" id="GO:0005886">
    <property type="term" value="C:plasma membrane"/>
    <property type="evidence" value="ECO:0007669"/>
    <property type="project" value="UniProtKB-SubCell"/>
</dbReference>
<keyword evidence="6 8" id="KW-0472">Membrane</keyword>
<evidence type="ECO:0000313" key="11">
    <source>
        <dbReference type="Proteomes" id="UP000624703"/>
    </source>
</evidence>
<feature type="region of interest" description="Disordered" evidence="7">
    <location>
        <begin position="45"/>
        <end position="91"/>
    </location>
</feature>
<keyword evidence="4 8" id="KW-0812">Transmembrane</keyword>
<dbReference type="InterPro" id="IPR018076">
    <property type="entry name" value="T2SS_GspF_dom"/>
</dbReference>
<gene>
    <name evidence="10" type="ORF">JIN82_02165</name>
</gene>
<accession>A0A8J7SJ46</accession>
<evidence type="ECO:0000256" key="4">
    <source>
        <dbReference type="ARBA" id="ARBA00022692"/>
    </source>
</evidence>
<feature type="domain" description="Type II secretion system protein GspF" evidence="9">
    <location>
        <begin position="106"/>
        <end position="229"/>
    </location>
</feature>
<dbReference type="RefSeq" id="WP_200309989.1">
    <property type="nucleotide sequence ID" value="NZ_JAENIM010000009.1"/>
</dbReference>
<evidence type="ECO:0000256" key="2">
    <source>
        <dbReference type="ARBA" id="ARBA00005745"/>
    </source>
</evidence>
<evidence type="ECO:0000256" key="7">
    <source>
        <dbReference type="SAM" id="MobiDB-lite"/>
    </source>
</evidence>
<feature type="compositionally biased region" description="Low complexity" evidence="7">
    <location>
        <begin position="45"/>
        <end position="81"/>
    </location>
</feature>
<evidence type="ECO:0000256" key="1">
    <source>
        <dbReference type="ARBA" id="ARBA00004651"/>
    </source>
</evidence>
<protein>
    <submittedName>
        <fullName evidence="10">Type II secretion system F family protein</fullName>
    </submittedName>
</protein>